<feature type="non-terminal residue" evidence="2">
    <location>
        <position position="1"/>
    </location>
</feature>
<dbReference type="EMBL" id="UINC01023827">
    <property type="protein sequence ID" value="SVA96265.1"/>
    <property type="molecule type" value="Genomic_DNA"/>
</dbReference>
<feature type="region of interest" description="Disordered" evidence="1">
    <location>
        <begin position="1"/>
        <end position="25"/>
    </location>
</feature>
<proteinExistence type="predicted"/>
<reference evidence="2" key="1">
    <citation type="submission" date="2018-05" db="EMBL/GenBank/DDBJ databases">
        <authorList>
            <person name="Lanie J.A."/>
            <person name="Ng W.-L."/>
            <person name="Kazmierczak K.M."/>
            <person name="Andrzejewski T.M."/>
            <person name="Davidsen T.M."/>
            <person name="Wayne K.J."/>
            <person name="Tettelin H."/>
            <person name="Glass J.I."/>
            <person name="Rusch D."/>
            <person name="Podicherti R."/>
            <person name="Tsui H.-C.T."/>
            <person name="Winkler M.E."/>
        </authorList>
    </citation>
    <scope>NUCLEOTIDE SEQUENCE</scope>
</reference>
<sequence length="72" mass="8135">VGSAVRIRSGQLKPGDSRGVAAAKPQGKTWMQHLKTNRGDQRNHLLLPRLGRPRTYELGVWSVGRRRKSLFM</sequence>
<organism evidence="2">
    <name type="scientific">marine metagenome</name>
    <dbReference type="NCBI Taxonomy" id="408172"/>
    <lineage>
        <taxon>unclassified sequences</taxon>
        <taxon>metagenomes</taxon>
        <taxon>ecological metagenomes</taxon>
    </lineage>
</organism>
<name>A0A382A400_9ZZZZ</name>
<gene>
    <name evidence="2" type="ORF">METZ01_LOCUS149119</name>
</gene>
<evidence type="ECO:0000256" key="1">
    <source>
        <dbReference type="SAM" id="MobiDB-lite"/>
    </source>
</evidence>
<evidence type="ECO:0000313" key="2">
    <source>
        <dbReference type="EMBL" id="SVA96265.1"/>
    </source>
</evidence>
<dbReference type="AlphaFoldDB" id="A0A382A400"/>
<accession>A0A382A400</accession>
<protein>
    <submittedName>
        <fullName evidence="2">Uncharacterized protein</fullName>
    </submittedName>
</protein>